<keyword evidence="10" id="KW-0325">Glycoprotein</keyword>
<dbReference type="InterPro" id="IPR029033">
    <property type="entry name" value="His_PPase_superfam"/>
</dbReference>
<gene>
    <name evidence="18" type="primary">LOC100214113</name>
</gene>
<dbReference type="EC" id="3.1.3.80" evidence="3"/>
<dbReference type="Gene3D" id="3.40.50.1240">
    <property type="entry name" value="Phosphoglycerate mutase-like"/>
    <property type="match status" value="1"/>
</dbReference>
<evidence type="ECO:0000256" key="5">
    <source>
        <dbReference type="ARBA" id="ARBA00018097"/>
    </source>
</evidence>
<reference evidence="18" key="1">
    <citation type="submission" date="2025-08" db="UniProtKB">
        <authorList>
            <consortium name="RefSeq"/>
        </authorList>
    </citation>
    <scope>IDENTIFICATION</scope>
</reference>
<evidence type="ECO:0000256" key="4">
    <source>
        <dbReference type="ARBA" id="ARBA00013040"/>
    </source>
</evidence>
<dbReference type="PROSITE" id="PS00616">
    <property type="entry name" value="HIS_ACID_PHOSPHAT_1"/>
    <property type="match status" value="1"/>
</dbReference>
<dbReference type="Proteomes" id="UP001652625">
    <property type="component" value="Chromosome 12"/>
</dbReference>
<evidence type="ECO:0000256" key="15">
    <source>
        <dbReference type="ARBA" id="ARBA00043832"/>
    </source>
</evidence>
<dbReference type="RefSeq" id="XP_065668569.1">
    <property type="nucleotide sequence ID" value="XM_065812497.1"/>
</dbReference>
<feature type="chain" id="PRO_5045861746" description="Multiple inositol polyphosphate phosphatase 1" evidence="16">
    <location>
        <begin position="21"/>
        <end position="440"/>
    </location>
</feature>
<dbReference type="InterPro" id="IPR033379">
    <property type="entry name" value="Acid_Pase_AS"/>
</dbReference>
<evidence type="ECO:0000256" key="16">
    <source>
        <dbReference type="SAM" id="SignalP"/>
    </source>
</evidence>
<dbReference type="InterPro" id="IPR000560">
    <property type="entry name" value="His_Pase_clade-2"/>
</dbReference>
<evidence type="ECO:0000313" key="18">
    <source>
        <dbReference type="RefSeq" id="XP_065668569.1"/>
    </source>
</evidence>
<keyword evidence="6" id="KW-1003">Cell membrane</keyword>
<evidence type="ECO:0000256" key="11">
    <source>
        <dbReference type="ARBA" id="ARBA00031642"/>
    </source>
</evidence>
<dbReference type="EC" id="3.1.3.62" evidence="4"/>
<dbReference type="PANTHER" id="PTHR20963">
    <property type="entry name" value="MULTIPLE INOSITOL POLYPHOSPHATE PHOSPHATASE-RELATED"/>
    <property type="match status" value="1"/>
</dbReference>
<keyword evidence="8" id="KW-0378">Hydrolase</keyword>
<protein>
    <recommendedName>
        <fullName evidence="5">Multiple inositol polyphosphate phosphatase 1</fullName>
        <ecNumber evidence="4">3.1.3.62</ecNumber>
        <ecNumber evidence="3">3.1.3.80</ecNumber>
    </recommendedName>
    <alternativeName>
        <fullName evidence="11">2,3-bisphosphoglycerate 3-phosphatase</fullName>
    </alternativeName>
</protein>
<keyword evidence="9" id="KW-0472">Membrane</keyword>
<evidence type="ECO:0000256" key="1">
    <source>
        <dbReference type="ARBA" id="ARBA00004236"/>
    </source>
</evidence>
<comment type="catalytic activity">
    <reaction evidence="12">
        <text>1D-myo-inositol 1,2,5,6-tetrakisphosphate + H2O = 1D-myo-inositol 1,2,6-trisphosphate + phosphate</text>
        <dbReference type="Rhea" id="RHEA:77119"/>
        <dbReference type="ChEBI" id="CHEBI:15377"/>
        <dbReference type="ChEBI" id="CHEBI:43474"/>
        <dbReference type="ChEBI" id="CHEBI:195535"/>
        <dbReference type="ChEBI" id="CHEBI:195537"/>
        <dbReference type="EC" id="3.1.3.62"/>
    </reaction>
    <physiologicalReaction direction="left-to-right" evidence="12">
        <dbReference type="Rhea" id="RHEA:77120"/>
    </physiologicalReaction>
</comment>
<dbReference type="SUPFAM" id="SSF53254">
    <property type="entry name" value="Phosphoglycerate mutase-like"/>
    <property type="match status" value="1"/>
</dbReference>
<evidence type="ECO:0000256" key="2">
    <source>
        <dbReference type="ARBA" id="ARBA00008422"/>
    </source>
</evidence>
<comment type="catalytic activity">
    <reaction evidence="13">
        <text>1D-myo-inositol 1,2,4,5,6-pentakisphosphate + H2O = 1D-myo-inositol 1,2,5,6-tetrakisphosphate + phosphate</text>
        <dbReference type="Rhea" id="RHEA:77115"/>
        <dbReference type="ChEBI" id="CHEBI:15377"/>
        <dbReference type="ChEBI" id="CHEBI:43474"/>
        <dbReference type="ChEBI" id="CHEBI:57798"/>
        <dbReference type="ChEBI" id="CHEBI:195535"/>
        <dbReference type="EC" id="3.1.3.62"/>
    </reaction>
    <physiologicalReaction direction="left-to-right" evidence="13">
        <dbReference type="Rhea" id="RHEA:77116"/>
    </physiologicalReaction>
</comment>
<accession>A0ABM4D2T3</accession>
<dbReference type="PIRSF" id="PIRSF000894">
    <property type="entry name" value="Acid_phosphatase"/>
    <property type="match status" value="1"/>
</dbReference>
<dbReference type="PANTHER" id="PTHR20963:SF8">
    <property type="entry name" value="MULTIPLE INOSITOL POLYPHOSPHATE PHOSPHATASE 1"/>
    <property type="match status" value="1"/>
</dbReference>
<name>A0ABM4D2T3_HYDVU</name>
<evidence type="ECO:0000256" key="14">
    <source>
        <dbReference type="ARBA" id="ARBA00043691"/>
    </source>
</evidence>
<dbReference type="GeneID" id="100214113"/>
<sequence>MSIISFLLMLMTCFCYSVWCHDCLRHPLFSTKTPYNLVSNNNTNVTIIPGCQVVQINMVHRHGHRYPSKEDISSMKHLFNLLQFAEKVLVQSNISIPNKVPFIVKHEKLLNQVGEKDLYNIGKRIHKRFPHLFNKGYSSDLFKFVSSCKTRCLQSSSALASGLFEGIGSLGACRFQPVSIESQSCHQDQLLRFFDLCHKYIVDVKNSSLSLEEMKLFGKSSEIAEIIQKIKKKLGLSQIVTEKHLEALYLYCAYEIGIFNGSFITGLCSLFDQEDLHVLEYYLDLKHYYRRSKGFSVTYESSCPLLVDFISSLKMATLDKRKFFKGIFRSSHAETIIPFVTLLRLNLDVTKLTAKNFNEMKSREFRPSCISPFSGNVYFVLYDCGSKKHKIQLYMNEYLVRIPCCESKYECDFETFLKCYESIVDNCNFNEICSLKKTEL</sequence>
<keyword evidence="17" id="KW-1185">Reference proteome</keyword>
<dbReference type="InterPro" id="IPR016274">
    <property type="entry name" value="Histidine_acid_Pase_euk"/>
</dbReference>
<comment type="similarity">
    <text evidence="2">Belongs to the histidine acid phosphatase family. MINPP1 subfamily.</text>
</comment>
<evidence type="ECO:0000256" key="6">
    <source>
        <dbReference type="ARBA" id="ARBA00022475"/>
    </source>
</evidence>
<evidence type="ECO:0000256" key="12">
    <source>
        <dbReference type="ARBA" id="ARBA00043668"/>
    </source>
</evidence>
<evidence type="ECO:0000256" key="7">
    <source>
        <dbReference type="ARBA" id="ARBA00022729"/>
    </source>
</evidence>
<evidence type="ECO:0000313" key="17">
    <source>
        <dbReference type="Proteomes" id="UP001652625"/>
    </source>
</evidence>
<evidence type="ECO:0000256" key="3">
    <source>
        <dbReference type="ARBA" id="ARBA00012976"/>
    </source>
</evidence>
<proteinExistence type="inferred from homology"/>
<evidence type="ECO:0000256" key="13">
    <source>
        <dbReference type="ARBA" id="ARBA00043671"/>
    </source>
</evidence>
<keyword evidence="7 16" id="KW-0732">Signal</keyword>
<feature type="signal peptide" evidence="16">
    <location>
        <begin position="1"/>
        <end position="20"/>
    </location>
</feature>
<dbReference type="CDD" id="cd07061">
    <property type="entry name" value="HP_HAP_like"/>
    <property type="match status" value="1"/>
</dbReference>
<comment type="subcellular location">
    <subcellularLocation>
        <location evidence="1">Cell membrane</location>
    </subcellularLocation>
</comment>
<evidence type="ECO:0000256" key="10">
    <source>
        <dbReference type="ARBA" id="ARBA00023180"/>
    </source>
</evidence>
<evidence type="ECO:0000256" key="9">
    <source>
        <dbReference type="ARBA" id="ARBA00023136"/>
    </source>
</evidence>
<comment type="catalytic activity">
    <reaction evidence="15">
        <text>(2R)-2,3-bisphosphoglycerate + H2O = (2R)-2-phosphoglycerate + phosphate</text>
        <dbReference type="Rhea" id="RHEA:27381"/>
        <dbReference type="ChEBI" id="CHEBI:15377"/>
        <dbReference type="ChEBI" id="CHEBI:43474"/>
        <dbReference type="ChEBI" id="CHEBI:58248"/>
        <dbReference type="ChEBI" id="CHEBI:58289"/>
        <dbReference type="EC" id="3.1.3.80"/>
    </reaction>
    <physiologicalReaction direction="left-to-right" evidence="15">
        <dbReference type="Rhea" id="RHEA:27382"/>
    </physiologicalReaction>
</comment>
<evidence type="ECO:0000256" key="8">
    <source>
        <dbReference type="ARBA" id="ARBA00022801"/>
    </source>
</evidence>
<dbReference type="Pfam" id="PF00328">
    <property type="entry name" value="His_Phos_2"/>
    <property type="match status" value="1"/>
</dbReference>
<organism evidence="17 18">
    <name type="scientific">Hydra vulgaris</name>
    <name type="common">Hydra</name>
    <name type="synonym">Hydra attenuata</name>
    <dbReference type="NCBI Taxonomy" id="6087"/>
    <lineage>
        <taxon>Eukaryota</taxon>
        <taxon>Metazoa</taxon>
        <taxon>Cnidaria</taxon>
        <taxon>Hydrozoa</taxon>
        <taxon>Hydroidolina</taxon>
        <taxon>Anthoathecata</taxon>
        <taxon>Aplanulata</taxon>
        <taxon>Hydridae</taxon>
        <taxon>Hydra</taxon>
    </lineage>
</organism>
<comment type="catalytic activity">
    <reaction evidence="14">
        <text>1D-myo-inositol hexakisphosphate + H2O = 1D-myo-inositol 1,2,4,5,6-pentakisphosphate + phosphate</text>
        <dbReference type="Rhea" id="RHEA:16989"/>
        <dbReference type="ChEBI" id="CHEBI:15377"/>
        <dbReference type="ChEBI" id="CHEBI:43474"/>
        <dbReference type="ChEBI" id="CHEBI:57798"/>
        <dbReference type="ChEBI" id="CHEBI:58130"/>
        <dbReference type="EC" id="3.1.3.62"/>
    </reaction>
    <physiologicalReaction direction="left-to-right" evidence="14">
        <dbReference type="Rhea" id="RHEA:16990"/>
    </physiologicalReaction>
</comment>